<accession>A0A0F9RRG6</accession>
<dbReference type="EMBL" id="LAZR01002623">
    <property type="protein sequence ID" value="KKN27591.1"/>
    <property type="molecule type" value="Genomic_DNA"/>
</dbReference>
<sequence length="312" mass="32347">MAQTIDNLLAEIRRKRELAGDIRPTDLSDLLTRLTIGGTRQEDTGGFSLEDLLGLGFGDGGGGGGGRGGGGAAFGGTRAGAELGQLQLLEQLGLEQGFEAGESALDRALRLTLLGKEQGFEAGESGLDRALRQALLATEQKFTGEQSLLGREFEAAESEKGREFTRAQELAKRKDERLRIFSEMRGTDPVRAVLFAMGIGGEGGVGGRFEDLPPIEGARTLGTQTEAGLEALLGGKIRIGQGGVTGLQSPVKAAAAFSAGQGVRGGVGALKDARTLLTSAFGVGAEKGKGRPGMSRDEILRQIKSVTPAGVI</sequence>
<name>A0A0F9RRG6_9ZZZZ</name>
<proteinExistence type="predicted"/>
<gene>
    <name evidence="1" type="ORF">LCGC14_0863090</name>
</gene>
<evidence type="ECO:0000313" key="1">
    <source>
        <dbReference type="EMBL" id="KKN27591.1"/>
    </source>
</evidence>
<comment type="caution">
    <text evidence="1">The sequence shown here is derived from an EMBL/GenBank/DDBJ whole genome shotgun (WGS) entry which is preliminary data.</text>
</comment>
<dbReference type="AlphaFoldDB" id="A0A0F9RRG6"/>
<organism evidence="1">
    <name type="scientific">marine sediment metagenome</name>
    <dbReference type="NCBI Taxonomy" id="412755"/>
    <lineage>
        <taxon>unclassified sequences</taxon>
        <taxon>metagenomes</taxon>
        <taxon>ecological metagenomes</taxon>
    </lineage>
</organism>
<reference evidence="1" key="1">
    <citation type="journal article" date="2015" name="Nature">
        <title>Complex archaea that bridge the gap between prokaryotes and eukaryotes.</title>
        <authorList>
            <person name="Spang A."/>
            <person name="Saw J.H."/>
            <person name="Jorgensen S.L."/>
            <person name="Zaremba-Niedzwiedzka K."/>
            <person name="Martijn J."/>
            <person name="Lind A.E."/>
            <person name="van Eijk R."/>
            <person name="Schleper C."/>
            <person name="Guy L."/>
            <person name="Ettema T.J."/>
        </authorList>
    </citation>
    <scope>NUCLEOTIDE SEQUENCE</scope>
</reference>
<protein>
    <submittedName>
        <fullName evidence="1">Uncharacterized protein</fullName>
    </submittedName>
</protein>